<dbReference type="EMBL" id="BASZ01000002">
    <property type="protein sequence ID" value="GAD48302.1"/>
    <property type="molecule type" value="Genomic_DNA"/>
</dbReference>
<keyword evidence="3 13" id="KW-0138">CF(0)</keyword>
<dbReference type="InterPro" id="IPR050059">
    <property type="entry name" value="ATP_synthase_B_chain"/>
</dbReference>
<evidence type="ECO:0000256" key="5">
    <source>
        <dbReference type="ARBA" id="ARBA00022781"/>
    </source>
</evidence>
<evidence type="ECO:0000256" key="13">
    <source>
        <dbReference type="HAMAP-Rule" id="MF_01398"/>
    </source>
</evidence>
<dbReference type="Pfam" id="PF00430">
    <property type="entry name" value="ATP-synt_B"/>
    <property type="match status" value="1"/>
</dbReference>
<protein>
    <recommendedName>
        <fullName evidence="13">ATP synthase subunit b</fullName>
    </recommendedName>
    <alternativeName>
        <fullName evidence="13">ATP synthase F(0) sector subunit b</fullName>
    </alternativeName>
    <alternativeName>
        <fullName evidence="13">ATPase subunit I</fullName>
    </alternativeName>
    <alternativeName>
        <fullName evidence="13">F-type ATPase subunit b</fullName>
        <shortName evidence="13">F-ATPase subunit b</shortName>
    </alternativeName>
</protein>
<organism evidence="16 17">
    <name type="scientific">Caenibius tardaugens NBRC 16725</name>
    <dbReference type="NCBI Taxonomy" id="1219035"/>
    <lineage>
        <taxon>Bacteria</taxon>
        <taxon>Pseudomonadati</taxon>
        <taxon>Pseudomonadota</taxon>
        <taxon>Alphaproteobacteria</taxon>
        <taxon>Sphingomonadales</taxon>
        <taxon>Erythrobacteraceae</taxon>
        <taxon>Caenibius</taxon>
    </lineage>
</organism>
<dbReference type="AlphaFoldDB" id="U2YJF2"/>
<dbReference type="OrthoDB" id="7391503at2"/>
<dbReference type="GO" id="GO:0005886">
    <property type="term" value="C:plasma membrane"/>
    <property type="evidence" value="ECO:0007669"/>
    <property type="project" value="UniProtKB-SubCell"/>
</dbReference>
<dbReference type="RefSeq" id="WP_021689209.1">
    <property type="nucleotide sequence ID" value="NZ_BASZ01000002.1"/>
</dbReference>
<dbReference type="GO" id="GO:0045259">
    <property type="term" value="C:proton-transporting ATP synthase complex"/>
    <property type="evidence" value="ECO:0007669"/>
    <property type="project" value="UniProtKB-KW"/>
</dbReference>
<evidence type="ECO:0000256" key="12">
    <source>
        <dbReference type="ARBA" id="ARBA00037847"/>
    </source>
</evidence>
<dbReference type="Proteomes" id="UP000016568">
    <property type="component" value="Unassembled WGS sequence"/>
</dbReference>
<gene>
    <name evidence="13 16" type="primary">atpF</name>
    <name evidence="16" type="ORF">NT2_02_03840</name>
</gene>
<reference evidence="16 17" key="1">
    <citation type="submission" date="2013-09" db="EMBL/GenBank/DDBJ databases">
        <title>Whole genome shotgun sequence of Novosphingobium tardaugens NBRC 16725.</title>
        <authorList>
            <person name="Isaki S."/>
            <person name="Hosoyama A."/>
            <person name="Tsuchikane K."/>
            <person name="Katsumata H."/>
            <person name="Ando Y."/>
            <person name="Yamazaki S."/>
            <person name="Fujita N."/>
        </authorList>
    </citation>
    <scope>NUCLEOTIDE SEQUENCE [LARGE SCALE GENOMIC DNA]</scope>
    <source>
        <strain evidence="16 17">NBRC 16725</strain>
    </source>
</reference>
<keyword evidence="4 13" id="KW-0812">Transmembrane</keyword>
<evidence type="ECO:0000256" key="14">
    <source>
        <dbReference type="RuleBase" id="RU003848"/>
    </source>
</evidence>
<comment type="subunit">
    <text evidence="13">F-type ATPases have 2 components, F(1) - the catalytic core - and F(0) - the membrane proton channel. F(1) has five subunits: alpha(3), beta(3), gamma(1), delta(1), epsilon(1). F(0) has three main subunits: a(1), b(2) and c(10-14). The alpha and beta chains form an alternating ring which encloses part of the gamma chain. F(1) is attached to F(0) by a central stalk formed by the gamma and epsilon chains, while a peripheral stalk is formed by the delta and b chains.</text>
</comment>
<evidence type="ECO:0000256" key="10">
    <source>
        <dbReference type="ARBA" id="ARBA00025198"/>
    </source>
</evidence>
<keyword evidence="6 13" id="KW-1133">Transmembrane helix</keyword>
<feature type="transmembrane region" description="Helical" evidence="13">
    <location>
        <begin position="38"/>
        <end position="60"/>
    </location>
</feature>
<evidence type="ECO:0000256" key="9">
    <source>
        <dbReference type="ARBA" id="ARBA00023310"/>
    </source>
</evidence>
<dbReference type="CDD" id="cd06503">
    <property type="entry name" value="ATP-synt_Fo_b"/>
    <property type="match status" value="1"/>
</dbReference>
<feature type="coiled-coil region" evidence="15">
    <location>
        <begin position="71"/>
        <end position="116"/>
    </location>
</feature>
<evidence type="ECO:0000256" key="1">
    <source>
        <dbReference type="ARBA" id="ARBA00005513"/>
    </source>
</evidence>
<dbReference type="InterPro" id="IPR002146">
    <property type="entry name" value="ATP_synth_b/b'su_bac/chlpt"/>
</dbReference>
<evidence type="ECO:0000256" key="11">
    <source>
        <dbReference type="ARBA" id="ARBA00025614"/>
    </source>
</evidence>
<dbReference type="GO" id="GO:0046961">
    <property type="term" value="F:proton-transporting ATPase activity, rotational mechanism"/>
    <property type="evidence" value="ECO:0007669"/>
    <property type="project" value="TreeGrafter"/>
</dbReference>
<evidence type="ECO:0000256" key="15">
    <source>
        <dbReference type="SAM" id="Coils"/>
    </source>
</evidence>
<evidence type="ECO:0000256" key="6">
    <source>
        <dbReference type="ARBA" id="ARBA00022989"/>
    </source>
</evidence>
<evidence type="ECO:0000256" key="4">
    <source>
        <dbReference type="ARBA" id="ARBA00022692"/>
    </source>
</evidence>
<evidence type="ECO:0000256" key="7">
    <source>
        <dbReference type="ARBA" id="ARBA00023065"/>
    </source>
</evidence>
<sequence>MANPAAEHAVDAVDHSAHTTATVEHPAGGEGAHHGPEALSLGASGWVGMAMLVFIVLLIWKKVPAVITGGLDTKIAEIKHQLDEAKQLRAEAEALRQEYANKIANAEKDAAAMIEHAQHEASGIVAKAEADTEAMIARRQKMAEDKIAAAERGAVDELRAKAASVASAAARGLIAEKHDASADKKLVDEAIATI</sequence>
<dbReference type="GO" id="GO:0012505">
    <property type="term" value="C:endomembrane system"/>
    <property type="evidence" value="ECO:0007669"/>
    <property type="project" value="UniProtKB-SubCell"/>
</dbReference>
<comment type="function">
    <text evidence="11">Component of the F(0) channel, it forms part of the peripheral stalk, linking F(1) to F(0). The b'-subunit is a diverged and duplicated form of b found in plants and photosynthetic bacteria.</text>
</comment>
<dbReference type="eggNOG" id="COG0711">
    <property type="taxonomic scope" value="Bacteria"/>
</dbReference>
<keyword evidence="13" id="KW-1003">Cell membrane</keyword>
<evidence type="ECO:0000256" key="8">
    <source>
        <dbReference type="ARBA" id="ARBA00023136"/>
    </source>
</evidence>
<name>U2YJF2_9SPHN</name>
<keyword evidence="7 13" id="KW-0406">Ion transport</keyword>
<keyword evidence="9 13" id="KW-0066">ATP synthesis</keyword>
<evidence type="ECO:0000256" key="3">
    <source>
        <dbReference type="ARBA" id="ARBA00022547"/>
    </source>
</evidence>
<keyword evidence="15" id="KW-0175">Coiled coil</keyword>
<keyword evidence="2 13" id="KW-0813">Transport</keyword>
<dbReference type="KEGG" id="ntd:EGO55_01460"/>
<keyword evidence="5 13" id="KW-0375">Hydrogen ion transport</keyword>
<accession>U2YJF2</accession>
<comment type="caution">
    <text evidence="16">The sequence shown here is derived from an EMBL/GenBank/DDBJ whole genome shotgun (WGS) entry which is preliminary data.</text>
</comment>
<dbReference type="HAMAP" id="MF_01398">
    <property type="entry name" value="ATP_synth_b_bprime"/>
    <property type="match status" value="1"/>
</dbReference>
<evidence type="ECO:0000313" key="17">
    <source>
        <dbReference type="Proteomes" id="UP000016568"/>
    </source>
</evidence>
<evidence type="ECO:0000256" key="2">
    <source>
        <dbReference type="ARBA" id="ARBA00022448"/>
    </source>
</evidence>
<comment type="similarity">
    <text evidence="1 13 14">Belongs to the ATPase B chain family.</text>
</comment>
<keyword evidence="8 13" id="KW-0472">Membrane</keyword>
<dbReference type="PANTHER" id="PTHR33445">
    <property type="entry name" value="ATP SYNTHASE SUBUNIT B', CHLOROPLASTIC"/>
    <property type="match status" value="1"/>
</dbReference>
<keyword evidence="17" id="KW-1185">Reference proteome</keyword>
<comment type="function">
    <text evidence="10 13">F(1)F(0) ATP synthase produces ATP from ADP in the presence of a proton or sodium gradient. F-type ATPases consist of two structural domains, F(1) containing the extramembraneous catalytic core and F(0) containing the membrane proton channel, linked together by a central stalk and a peripheral stalk. During catalysis, ATP synthesis in the catalytic domain of F(1) is coupled via a rotary mechanism of the central stalk subunits to proton translocation.</text>
</comment>
<dbReference type="PANTHER" id="PTHR33445:SF1">
    <property type="entry name" value="ATP SYNTHASE SUBUNIT B"/>
    <property type="match status" value="1"/>
</dbReference>
<dbReference type="GO" id="GO:0046933">
    <property type="term" value="F:proton-transporting ATP synthase activity, rotational mechanism"/>
    <property type="evidence" value="ECO:0007669"/>
    <property type="project" value="UniProtKB-UniRule"/>
</dbReference>
<evidence type="ECO:0000313" key="16">
    <source>
        <dbReference type="EMBL" id="GAD48302.1"/>
    </source>
</evidence>
<comment type="subcellular location">
    <subcellularLocation>
        <location evidence="13">Cell membrane</location>
        <topology evidence="13">Single-pass membrane protein</topology>
    </subcellularLocation>
    <subcellularLocation>
        <location evidence="12">Endomembrane system</location>
        <topology evidence="12">Single-pass membrane protein</topology>
    </subcellularLocation>
</comment>
<proteinExistence type="inferred from homology"/>